<feature type="compositionally biased region" description="Low complexity" evidence="1">
    <location>
        <begin position="422"/>
        <end position="433"/>
    </location>
</feature>
<feature type="compositionally biased region" description="Polar residues" evidence="1">
    <location>
        <begin position="40"/>
        <end position="52"/>
    </location>
</feature>
<feature type="region of interest" description="Disordered" evidence="1">
    <location>
        <begin position="367"/>
        <end position="403"/>
    </location>
</feature>
<dbReference type="Proteomes" id="UP001209540">
    <property type="component" value="Unassembled WGS sequence"/>
</dbReference>
<feature type="compositionally biased region" description="Low complexity" evidence="1">
    <location>
        <begin position="195"/>
        <end position="204"/>
    </location>
</feature>
<sequence length="897" mass="102282">MYIQQLEATAEEKTKKAQSCISEISRLKKDLASMKGGKESIQTSHRSLQSEHISLKKQHNELKKDFEAWKMKYDIDDKPTSSSSDTTLQKENDALKEQCEALEKERDEWENKYDAMEDDKMELNINYEMLQDSLKEAKQELATFRAQKNELDTLRTKMAELSKMQSQKQELASLRSKVLDLQQQLDEERQHRSMVVSQQQQQQPPQSPVERTSAVTPTRHYDHLIGELRKRVVEKKKLLEEKRVLQDRYTELLVINSRLTEQQQNSNLAPYIPEFENGSSSSTQLTQQSNDWDGFLDIDSFSPEIPSLQPQPRSTRGAASSDLVPTSIAQRSRVPSYPSPPPLSSSTAANNVTRTSLLLNASAAAATSSSVPSASSSQRVLPEPQEIRQSNAKKTRGPKTKLEKLAGMRLPGISRKRKIDETTTSTTTSTTTTPAANATVSYTPFTNTTPERPYKKPSITSLTSMKVLEGYVQKFTKTPPNDSIHELSAMAEYITKLKMDLPKKEGNHPLFECISTFFRESRSHANPFLKSDPNAETQKHGLSENVYLICPTCVDFRERNMAWMLFAYCSLYEKTLYPLLIEWATSQVREHIKNSKISFACRYVRLLSMMYRRNNDKKRINVLCYDIVRLAVLKDNFLLPLVNVGLIWRDVLALSNGVLPDGMEMIMKVIQSACVDFCVKNPKTVQYYKPFMDICDWPSIEDSTSLSNRLVEFSRVLVSEEYKQLESLHPVAFGDLRFNLVKAFELAYYRINDWETTYNEFIVKELWPLMSNSHIADTCLELMALLARTGTQPSPLDPSARRSRLTPKEAEHPGVAVIRNKLIEALHITEGYSDDDFMLQITTAKGLLLLSSQQLSYAIPVVIWYQKMEDRFRQLLPVELDSNINMLSACLKDVVSA</sequence>
<feature type="compositionally biased region" description="Polar residues" evidence="1">
    <location>
        <begin position="308"/>
        <end position="330"/>
    </location>
</feature>
<evidence type="ECO:0000313" key="2">
    <source>
        <dbReference type="EMBL" id="KAI9261508.1"/>
    </source>
</evidence>
<comment type="caution">
    <text evidence="2">The sequence shown here is derived from an EMBL/GenBank/DDBJ whole genome shotgun (WGS) entry which is preliminary data.</text>
</comment>
<organism evidence="2 3">
    <name type="scientific">Phascolomyces articulosus</name>
    <dbReference type="NCBI Taxonomy" id="60185"/>
    <lineage>
        <taxon>Eukaryota</taxon>
        <taxon>Fungi</taxon>
        <taxon>Fungi incertae sedis</taxon>
        <taxon>Mucoromycota</taxon>
        <taxon>Mucoromycotina</taxon>
        <taxon>Mucoromycetes</taxon>
        <taxon>Mucorales</taxon>
        <taxon>Lichtheimiaceae</taxon>
        <taxon>Phascolomyces</taxon>
    </lineage>
</organism>
<feature type="compositionally biased region" description="Low complexity" evidence="1">
    <location>
        <begin position="367"/>
        <end position="377"/>
    </location>
</feature>
<feature type="region of interest" description="Disordered" evidence="1">
    <location>
        <begin position="293"/>
        <end position="348"/>
    </location>
</feature>
<dbReference type="PANTHER" id="PTHR18898">
    <property type="entry name" value="NUCLEOPROTEIN TPR-RELATED"/>
    <property type="match status" value="1"/>
</dbReference>
<feature type="region of interest" description="Disordered" evidence="1">
    <location>
        <begin position="415"/>
        <end position="434"/>
    </location>
</feature>
<dbReference type="GO" id="GO:0017056">
    <property type="term" value="F:structural constituent of nuclear pore"/>
    <property type="evidence" value="ECO:0007669"/>
    <property type="project" value="TreeGrafter"/>
</dbReference>
<reference evidence="2" key="1">
    <citation type="journal article" date="2022" name="IScience">
        <title>Evolution of zygomycete secretomes and the origins of terrestrial fungal ecologies.</title>
        <authorList>
            <person name="Chang Y."/>
            <person name="Wang Y."/>
            <person name="Mondo S."/>
            <person name="Ahrendt S."/>
            <person name="Andreopoulos W."/>
            <person name="Barry K."/>
            <person name="Beard J."/>
            <person name="Benny G.L."/>
            <person name="Blankenship S."/>
            <person name="Bonito G."/>
            <person name="Cuomo C."/>
            <person name="Desiro A."/>
            <person name="Gervers K.A."/>
            <person name="Hundley H."/>
            <person name="Kuo A."/>
            <person name="LaButti K."/>
            <person name="Lang B.F."/>
            <person name="Lipzen A."/>
            <person name="O'Donnell K."/>
            <person name="Pangilinan J."/>
            <person name="Reynolds N."/>
            <person name="Sandor L."/>
            <person name="Smith M.E."/>
            <person name="Tsang A."/>
            <person name="Grigoriev I.V."/>
            <person name="Stajich J.E."/>
            <person name="Spatafora J.W."/>
        </authorList>
    </citation>
    <scope>NUCLEOTIDE SEQUENCE</scope>
    <source>
        <strain evidence="2">RSA 2281</strain>
    </source>
</reference>
<protein>
    <submittedName>
        <fullName evidence="2">Uncharacterized protein</fullName>
    </submittedName>
</protein>
<dbReference type="PANTHER" id="PTHR18898:SF2">
    <property type="entry name" value="NUCLEOPROTEIN TPR"/>
    <property type="match status" value="1"/>
</dbReference>
<keyword evidence="3" id="KW-1185">Reference proteome</keyword>
<reference evidence="2" key="2">
    <citation type="submission" date="2023-02" db="EMBL/GenBank/DDBJ databases">
        <authorList>
            <consortium name="DOE Joint Genome Institute"/>
            <person name="Mondo S.J."/>
            <person name="Chang Y."/>
            <person name="Wang Y."/>
            <person name="Ahrendt S."/>
            <person name="Andreopoulos W."/>
            <person name="Barry K."/>
            <person name="Beard J."/>
            <person name="Benny G.L."/>
            <person name="Blankenship S."/>
            <person name="Bonito G."/>
            <person name="Cuomo C."/>
            <person name="Desiro A."/>
            <person name="Gervers K.A."/>
            <person name="Hundley H."/>
            <person name="Kuo A."/>
            <person name="LaButti K."/>
            <person name="Lang B.F."/>
            <person name="Lipzen A."/>
            <person name="O'Donnell K."/>
            <person name="Pangilinan J."/>
            <person name="Reynolds N."/>
            <person name="Sandor L."/>
            <person name="Smith M.W."/>
            <person name="Tsang A."/>
            <person name="Grigoriev I.V."/>
            <person name="Stajich J.E."/>
            <person name="Spatafora J.W."/>
        </authorList>
    </citation>
    <scope>NUCLEOTIDE SEQUENCE</scope>
    <source>
        <strain evidence="2">RSA 2281</strain>
    </source>
</reference>
<name>A0AAD5KC70_9FUNG</name>
<feature type="region of interest" description="Disordered" evidence="1">
    <location>
        <begin position="35"/>
        <end position="56"/>
    </location>
</feature>
<gene>
    <name evidence="2" type="ORF">BDA99DRAFT_78216</name>
</gene>
<dbReference type="AlphaFoldDB" id="A0AAD5KC70"/>
<evidence type="ECO:0000313" key="3">
    <source>
        <dbReference type="Proteomes" id="UP001209540"/>
    </source>
</evidence>
<dbReference type="GO" id="GO:0005643">
    <property type="term" value="C:nuclear pore"/>
    <property type="evidence" value="ECO:0007669"/>
    <property type="project" value="TreeGrafter"/>
</dbReference>
<dbReference type="GO" id="GO:0006406">
    <property type="term" value="P:mRNA export from nucleus"/>
    <property type="evidence" value="ECO:0007669"/>
    <property type="project" value="TreeGrafter"/>
</dbReference>
<dbReference type="Gene3D" id="1.10.287.1490">
    <property type="match status" value="1"/>
</dbReference>
<evidence type="ECO:0000256" key="1">
    <source>
        <dbReference type="SAM" id="MobiDB-lite"/>
    </source>
</evidence>
<dbReference type="EMBL" id="JAIXMP010000015">
    <property type="protein sequence ID" value="KAI9261508.1"/>
    <property type="molecule type" value="Genomic_DNA"/>
</dbReference>
<proteinExistence type="predicted"/>
<accession>A0AAD5KC70</accession>
<feature type="region of interest" description="Disordered" evidence="1">
    <location>
        <begin position="189"/>
        <end position="215"/>
    </location>
</feature>